<feature type="region of interest" description="Disordered" evidence="1">
    <location>
        <begin position="152"/>
        <end position="190"/>
    </location>
</feature>
<reference evidence="2" key="2">
    <citation type="submission" date="2022-01" db="EMBL/GenBank/DDBJ databases">
        <authorList>
            <person name="Yamashiro T."/>
            <person name="Shiraishi A."/>
            <person name="Satake H."/>
            <person name="Nakayama K."/>
        </authorList>
    </citation>
    <scope>NUCLEOTIDE SEQUENCE</scope>
</reference>
<dbReference type="Proteomes" id="UP001151760">
    <property type="component" value="Unassembled WGS sequence"/>
</dbReference>
<evidence type="ECO:0000256" key="1">
    <source>
        <dbReference type="SAM" id="MobiDB-lite"/>
    </source>
</evidence>
<keyword evidence="3" id="KW-1185">Reference proteome</keyword>
<proteinExistence type="predicted"/>
<comment type="caution">
    <text evidence="2">The sequence shown here is derived from an EMBL/GenBank/DDBJ whole genome shotgun (WGS) entry which is preliminary data.</text>
</comment>
<organism evidence="2 3">
    <name type="scientific">Tanacetum coccineum</name>
    <dbReference type="NCBI Taxonomy" id="301880"/>
    <lineage>
        <taxon>Eukaryota</taxon>
        <taxon>Viridiplantae</taxon>
        <taxon>Streptophyta</taxon>
        <taxon>Embryophyta</taxon>
        <taxon>Tracheophyta</taxon>
        <taxon>Spermatophyta</taxon>
        <taxon>Magnoliopsida</taxon>
        <taxon>eudicotyledons</taxon>
        <taxon>Gunneridae</taxon>
        <taxon>Pentapetalae</taxon>
        <taxon>asterids</taxon>
        <taxon>campanulids</taxon>
        <taxon>Asterales</taxon>
        <taxon>Asteraceae</taxon>
        <taxon>Asteroideae</taxon>
        <taxon>Anthemideae</taxon>
        <taxon>Anthemidinae</taxon>
        <taxon>Tanacetum</taxon>
    </lineage>
</organism>
<evidence type="ECO:0000313" key="3">
    <source>
        <dbReference type="Proteomes" id="UP001151760"/>
    </source>
</evidence>
<protein>
    <submittedName>
        <fullName evidence="2">Uncharacterized protein</fullName>
    </submittedName>
</protein>
<feature type="region of interest" description="Disordered" evidence="1">
    <location>
        <begin position="253"/>
        <end position="305"/>
    </location>
</feature>
<name>A0ABQ5CY13_9ASTR</name>
<gene>
    <name evidence="2" type="ORF">Tco_0909744</name>
</gene>
<feature type="region of interest" description="Disordered" evidence="1">
    <location>
        <begin position="112"/>
        <end position="133"/>
    </location>
</feature>
<dbReference type="EMBL" id="BQNB010014545">
    <property type="protein sequence ID" value="GJT29469.1"/>
    <property type="molecule type" value="Genomic_DNA"/>
</dbReference>
<feature type="compositionally biased region" description="Acidic residues" evidence="1">
    <location>
        <begin position="114"/>
        <end position="129"/>
    </location>
</feature>
<feature type="compositionally biased region" description="Basic and acidic residues" evidence="1">
    <location>
        <begin position="262"/>
        <end position="274"/>
    </location>
</feature>
<feature type="compositionally biased region" description="Acidic residues" evidence="1">
    <location>
        <begin position="275"/>
        <end position="284"/>
    </location>
</feature>
<sequence length="485" mass="52737">MCGSSPLNSSTGRLLGVGMVIRTAVATQRAVVHVVIRTSGDASVYRAALVVLLSVCHDALVVLHDALRALVMSTPAYVDSETITQADGAQSSRVPVPLPDDPYVAVRQAQLVDTDTESDPEEAPSEVEELQSVGSRVPLMGEEFEAFEPIGTRTDSSHSSASSDSTTPLSPDHPLTHVSPTPTPTRVSFHRRTARMAVRTQPTLSPGMSARIAEASALSPSSFCKRYRSSYETSSSSTPTILGRKRYKGTSELILDTDSERDELGEWDTEKDKEDESLDADDDRESQGLGDEDHGLGDESQGLEDEGFGLEEEEVVPEGQQQAVQPALVTWVDPEDDRVYTDVPAYAPPIAPVQTSSSLEWSLGSLPVSPSSPIVPSPIASPVATSTATISVDEDQFIEVGAQLKLHESILHDHTQRLDALQPTLVTDIDRDVRELYTRPVLELEAWAGHVDTQFANTSWDRYDDHILIHDILVQQAAMQHEIQE</sequence>
<feature type="compositionally biased region" description="Low complexity" evidence="1">
    <location>
        <begin position="157"/>
        <end position="173"/>
    </location>
</feature>
<evidence type="ECO:0000313" key="2">
    <source>
        <dbReference type="EMBL" id="GJT29469.1"/>
    </source>
</evidence>
<accession>A0ABQ5CY13</accession>
<reference evidence="2" key="1">
    <citation type="journal article" date="2022" name="Int. J. Mol. Sci.">
        <title>Draft Genome of Tanacetum Coccineum: Genomic Comparison of Closely Related Tanacetum-Family Plants.</title>
        <authorList>
            <person name="Yamashiro T."/>
            <person name="Shiraishi A."/>
            <person name="Nakayama K."/>
            <person name="Satake H."/>
        </authorList>
    </citation>
    <scope>NUCLEOTIDE SEQUENCE</scope>
</reference>